<dbReference type="EMBL" id="SWJQ01000945">
    <property type="protein sequence ID" value="TRZ10064.1"/>
    <property type="molecule type" value="Genomic_DNA"/>
</dbReference>
<reference evidence="1" key="1">
    <citation type="submission" date="2019-04" db="EMBL/GenBank/DDBJ databases">
        <title>Genome assembly of Zosterops borbonicus 15179.</title>
        <authorList>
            <person name="Leroy T."/>
            <person name="Anselmetti Y."/>
            <person name="Tilak M.-K."/>
            <person name="Nabholz B."/>
        </authorList>
    </citation>
    <scope>NUCLEOTIDE SEQUENCE</scope>
    <source>
        <strain evidence="1">HGM_15179</strain>
        <tissue evidence="1">Muscle</tissue>
    </source>
</reference>
<proteinExistence type="predicted"/>
<protein>
    <submittedName>
        <fullName evidence="1">Uncharacterized protein</fullName>
    </submittedName>
</protein>
<keyword evidence="2" id="KW-1185">Reference proteome</keyword>
<organism evidence="1 2">
    <name type="scientific">Zosterops borbonicus</name>
    <dbReference type="NCBI Taxonomy" id="364589"/>
    <lineage>
        <taxon>Eukaryota</taxon>
        <taxon>Metazoa</taxon>
        <taxon>Chordata</taxon>
        <taxon>Craniata</taxon>
        <taxon>Vertebrata</taxon>
        <taxon>Euteleostomi</taxon>
        <taxon>Archelosauria</taxon>
        <taxon>Archosauria</taxon>
        <taxon>Dinosauria</taxon>
        <taxon>Saurischia</taxon>
        <taxon>Theropoda</taxon>
        <taxon>Coelurosauria</taxon>
        <taxon>Aves</taxon>
        <taxon>Neognathae</taxon>
        <taxon>Neoaves</taxon>
        <taxon>Telluraves</taxon>
        <taxon>Australaves</taxon>
        <taxon>Passeriformes</taxon>
        <taxon>Sylvioidea</taxon>
        <taxon>Zosteropidae</taxon>
        <taxon>Zosterops</taxon>
    </lineage>
</organism>
<name>A0A8K1G1I9_9PASS</name>
<accession>A0A8K1G1I9</accession>
<comment type="caution">
    <text evidence="1">The sequence shown here is derived from an EMBL/GenBank/DDBJ whole genome shotgun (WGS) entry which is preliminary data.</text>
</comment>
<gene>
    <name evidence="1" type="ORF">HGM15179_017041</name>
</gene>
<evidence type="ECO:0000313" key="1">
    <source>
        <dbReference type="EMBL" id="TRZ10064.1"/>
    </source>
</evidence>
<dbReference type="Proteomes" id="UP000796761">
    <property type="component" value="Unassembled WGS sequence"/>
</dbReference>
<evidence type="ECO:0000313" key="2">
    <source>
        <dbReference type="Proteomes" id="UP000796761"/>
    </source>
</evidence>
<dbReference type="AlphaFoldDB" id="A0A8K1G1I9"/>
<sequence>MWTQLWKSEANAVKNLGGSSRVCVGVKRSTMANPSGWGRRRSDPTVINSAGNSGIDSGSPKRHHFSLERKSSKVTKLWLSKETGKMEREFGQGSGVTGHREWLQSTRGQPGLATLDTPQRPSDITCCLWSGLEKTSKSIKSNLSPDATKNKPSKCHIHSFFNTSRIWDSTSALGSPFQ</sequence>